<comment type="caution">
    <text evidence="9">Lacks conserved residue(s) required for the propagation of feature annotation.</text>
</comment>
<dbReference type="Gene3D" id="1.20.1640.10">
    <property type="entry name" value="Multidrug efflux transporter AcrB transmembrane domain"/>
    <property type="match status" value="1"/>
</dbReference>
<dbReference type="PANTHER" id="PTHR30081">
    <property type="entry name" value="PROTEIN-EXPORT MEMBRANE PROTEIN SEC"/>
    <property type="match status" value="1"/>
</dbReference>
<keyword evidence="2 9" id="KW-0813">Transport</keyword>
<dbReference type="Pfam" id="PF21760">
    <property type="entry name" value="SecD_1st"/>
    <property type="match status" value="1"/>
</dbReference>
<keyword evidence="4 9" id="KW-0812">Transmembrane</keyword>
<evidence type="ECO:0000256" key="2">
    <source>
        <dbReference type="ARBA" id="ARBA00022448"/>
    </source>
</evidence>
<dbReference type="InterPro" id="IPR005791">
    <property type="entry name" value="SecD"/>
</dbReference>
<dbReference type="GO" id="GO:0005886">
    <property type="term" value="C:plasma membrane"/>
    <property type="evidence" value="ECO:0007669"/>
    <property type="project" value="UniProtKB-SubCell"/>
</dbReference>
<feature type="transmembrane region" description="Helical" evidence="9">
    <location>
        <begin position="414"/>
        <end position="437"/>
    </location>
</feature>
<dbReference type="AlphaFoldDB" id="A0A0G0GQN5"/>
<dbReference type="Gene3D" id="3.30.70.3400">
    <property type="match status" value="1"/>
</dbReference>
<name>A0A0G0GQN5_9BACT</name>
<feature type="transmembrane region" description="Helical" evidence="9">
    <location>
        <begin position="338"/>
        <end position="359"/>
    </location>
</feature>
<keyword evidence="3 9" id="KW-1003">Cell membrane</keyword>
<dbReference type="InterPro" id="IPR054384">
    <property type="entry name" value="SecDF_P1_head"/>
</dbReference>
<dbReference type="Gene3D" id="3.30.1360.200">
    <property type="match status" value="1"/>
</dbReference>
<dbReference type="HAMAP" id="MF_01463_B">
    <property type="entry name" value="SecD_B"/>
    <property type="match status" value="1"/>
</dbReference>
<comment type="subcellular location">
    <subcellularLocation>
        <location evidence="1 9">Cell membrane</location>
        <topology evidence="1 9">Multi-pass membrane protein</topology>
    </subcellularLocation>
</comment>
<proteinExistence type="inferred from homology"/>
<accession>A0A0G0GQN5</accession>
<reference evidence="13 14" key="1">
    <citation type="journal article" date="2015" name="Nature">
        <title>rRNA introns, odd ribosomes, and small enigmatic genomes across a large radiation of phyla.</title>
        <authorList>
            <person name="Brown C.T."/>
            <person name="Hug L.A."/>
            <person name="Thomas B.C."/>
            <person name="Sharon I."/>
            <person name="Castelle C.J."/>
            <person name="Singh A."/>
            <person name="Wilkins M.J."/>
            <person name="Williams K.H."/>
            <person name="Banfield J.F."/>
        </authorList>
    </citation>
    <scope>NUCLEOTIDE SEQUENCE [LARGE SCALE GENOMIC DNA]</scope>
</reference>
<feature type="domain" description="Protein translocase subunit SecDF P1" evidence="11">
    <location>
        <begin position="91"/>
        <end position="149"/>
    </location>
</feature>
<evidence type="ECO:0000313" key="13">
    <source>
        <dbReference type="EMBL" id="KKQ02094.1"/>
    </source>
</evidence>
<feature type="domain" description="SecDF P1 head subdomain" evidence="12">
    <location>
        <begin position="160"/>
        <end position="265"/>
    </location>
</feature>
<dbReference type="GO" id="GO:0065002">
    <property type="term" value="P:intracellular protein transmembrane transport"/>
    <property type="evidence" value="ECO:0007669"/>
    <property type="project" value="UniProtKB-UniRule"/>
</dbReference>
<comment type="similarity">
    <text evidence="9">Belongs to the SecD/SecF family. SecD subfamily.</text>
</comment>
<dbReference type="PANTHER" id="PTHR30081:SF1">
    <property type="entry name" value="PROTEIN TRANSLOCASE SUBUNIT SECD"/>
    <property type="match status" value="1"/>
</dbReference>
<comment type="subunit">
    <text evidence="9">Forms a complex with SecF. Part of the essential Sec protein translocation apparatus which comprises SecA, SecYEG and auxiliary proteins SecDF. Other proteins may also be involved.</text>
</comment>
<evidence type="ECO:0000256" key="4">
    <source>
        <dbReference type="ARBA" id="ARBA00022692"/>
    </source>
</evidence>
<comment type="function">
    <text evidence="9">Part of the Sec protein translocase complex. Interacts with the SecYEG preprotein conducting channel. SecDF uses the proton motive force (PMF) to complete protein translocation after the ATP-dependent function of SecA.</text>
</comment>
<evidence type="ECO:0000256" key="8">
    <source>
        <dbReference type="ARBA" id="ARBA00023136"/>
    </source>
</evidence>
<feature type="transmembrane region" description="Helical" evidence="9">
    <location>
        <begin position="380"/>
        <end position="402"/>
    </location>
</feature>
<feature type="domain" description="Protein export membrane protein SecD/SecF C-terminal" evidence="10">
    <location>
        <begin position="271"/>
        <end position="445"/>
    </location>
</feature>
<evidence type="ECO:0000313" key="14">
    <source>
        <dbReference type="Proteomes" id="UP000034344"/>
    </source>
</evidence>
<dbReference type="InterPro" id="IPR055344">
    <property type="entry name" value="SecD_SecF_C_bact"/>
</dbReference>
<keyword evidence="5 9" id="KW-0653">Protein transport</keyword>
<dbReference type="Pfam" id="PF02355">
    <property type="entry name" value="SecD_SecF_C"/>
    <property type="match status" value="1"/>
</dbReference>
<organism evidence="13 14">
    <name type="scientific">Candidatus Roizmanbacteria bacterium GW2011_GWA2_36_23</name>
    <dbReference type="NCBI Taxonomy" id="1618480"/>
    <lineage>
        <taxon>Bacteria</taxon>
        <taxon>Candidatus Roizmaniibacteriota</taxon>
    </lineage>
</organism>
<dbReference type="EMBL" id="LBRS01000001">
    <property type="protein sequence ID" value="KKQ02094.1"/>
    <property type="molecule type" value="Genomic_DNA"/>
</dbReference>
<evidence type="ECO:0000256" key="1">
    <source>
        <dbReference type="ARBA" id="ARBA00004651"/>
    </source>
</evidence>
<dbReference type="InterPro" id="IPR048631">
    <property type="entry name" value="SecD_1st"/>
</dbReference>
<dbReference type="PATRIC" id="fig|1618480.3.peg.57"/>
<dbReference type="STRING" id="1618480.US11_C0001G0053"/>
<dbReference type="InterPro" id="IPR022813">
    <property type="entry name" value="SecD/SecF_arch_bac"/>
</dbReference>
<evidence type="ECO:0000256" key="3">
    <source>
        <dbReference type="ARBA" id="ARBA00022475"/>
    </source>
</evidence>
<dbReference type="GO" id="GO:0006605">
    <property type="term" value="P:protein targeting"/>
    <property type="evidence" value="ECO:0007669"/>
    <property type="project" value="UniProtKB-UniRule"/>
</dbReference>
<evidence type="ECO:0000259" key="11">
    <source>
        <dbReference type="Pfam" id="PF21760"/>
    </source>
</evidence>
<evidence type="ECO:0000256" key="6">
    <source>
        <dbReference type="ARBA" id="ARBA00022989"/>
    </source>
</evidence>
<dbReference type="NCBIfam" id="TIGR00916">
    <property type="entry name" value="2A0604s01"/>
    <property type="match status" value="1"/>
</dbReference>
<dbReference type="NCBIfam" id="TIGR01129">
    <property type="entry name" value="secD"/>
    <property type="match status" value="1"/>
</dbReference>
<dbReference type="Proteomes" id="UP000034344">
    <property type="component" value="Unassembled WGS sequence"/>
</dbReference>
<evidence type="ECO:0000259" key="10">
    <source>
        <dbReference type="Pfam" id="PF02355"/>
    </source>
</evidence>
<evidence type="ECO:0000259" key="12">
    <source>
        <dbReference type="Pfam" id="PF22599"/>
    </source>
</evidence>
<feature type="transmembrane region" description="Helical" evidence="9">
    <location>
        <begin position="315"/>
        <end position="332"/>
    </location>
</feature>
<keyword evidence="7 9" id="KW-0811">Translocation</keyword>
<keyword evidence="6 9" id="KW-1133">Transmembrane helix</keyword>
<feature type="transmembrane region" description="Helical" evidence="9">
    <location>
        <begin position="289"/>
        <end position="308"/>
    </location>
</feature>
<keyword evidence="8 9" id="KW-0472">Membrane</keyword>
<evidence type="ECO:0000256" key="5">
    <source>
        <dbReference type="ARBA" id="ARBA00022927"/>
    </source>
</evidence>
<dbReference type="GO" id="GO:0043952">
    <property type="term" value="P:protein transport by the Sec complex"/>
    <property type="evidence" value="ECO:0007669"/>
    <property type="project" value="UniProtKB-UniRule"/>
</dbReference>
<dbReference type="GO" id="GO:0015450">
    <property type="term" value="F:protein-transporting ATPase activity"/>
    <property type="evidence" value="ECO:0007669"/>
    <property type="project" value="InterPro"/>
</dbReference>
<dbReference type="SUPFAM" id="SSF82866">
    <property type="entry name" value="Multidrug efflux transporter AcrB transmembrane domain"/>
    <property type="match status" value="1"/>
</dbReference>
<protein>
    <recommendedName>
        <fullName evidence="9">Protein translocase subunit SecD</fullName>
    </recommendedName>
</protein>
<evidence type="ECO:0000256" key="7">
    <source>
        <dbReference type="ARBA" id="ARBA00023010"/>
    </source>
</evidence>
<dbReference type="Pfam" id="PF22599">
    <property type="entry name" value="SecDF_P1_head"/>
    <property type="match status" value="1"/>
</dbReference>
<dbReference type="InterPro" id="IPR048634">
    <property type="entry name" value="SecD_SecF_C"/>
</dbReference>
<gene>
    <name evidence="9" type="primary">secD</name>
    <name evidence="13" type="ORF">US11_C0001G0053</name>
</gene>
<evidence type="ECO:0000256" key="9">
    <source>
        <dbReference type="HAMAP-Rule" id="MF_01463"/>
    </source>
</evidence>
<sequence length="449" mass="49569">MNKIKLLTFLLFFLLILWIDLPENFTIKIPYGKKQFVYTVNPLKINFQMGELKIVREFKTKLGLDLQGGSHLLFEADISKVKQDDLTDSLNSARNIIERRVNFFGVSEPVVQTVKSGNIYRISVDLPGIQNVDEAIKLIGRTAQLTFKEIGSSEVTVATDSPLFLRVNKQTGLTGKHIKKASTTFDPQTGQPQVSLNFNDEGAKLFSVITARNVTKPVGIFIDEIPISIPTVQQPITDGNAVITGNFTVDEAKKLAIAINSGALPLPVKLVEQRSIGPTLGEVEVRKSVYAGAIGLFMVLLFMVLYYGRLGMISSIALIIYGLITLAIFRSIPVVLTLPGIAGFILSIGMAVDSNILIFERIKEEMRRGKDMDIAIKLGFGRAIDAIKDANITTLLVAFILFNPLNWEFLPQFGLVRGFALTLAIGVATSLFTGIVITKRLIEVFYKQK</sequence>
<comment type="caution">
    <text evidence="13">The sequence shown here is derived from an EMBL/GenBank/DDBJ whole genome shotgun (WGS) entry which is preliminary data.</text>
</comment>